<keyword evidence="3 12" id="KW-0245">EGF-like domain</keyword>
<dbReference type="PROSITE" id="PS00022">
    <property type="entry name" value="EGF_1"/>
    <property type="match status" value="8"/>
</dbReference>
<evidence type="ECO:0000256" key="3">
    <source>
        <dbReference type="ARBA" id="ARBA00022536"/>
    </source>
</evidence>
<dbReference type="AlphaFoldDB" id="A0A3N0XCK4"/>
<evidence type="ECO:0000256" key="13">
    <source>
        <dbReference type="PROSITE-ProRule" id="PRU00377"/>
    </source>
</evidence>
<sequence>MDGLLRNFATGCRVDDVFTMDDLVDSISADTSGLRCGRKSFSLVIEALDHDNETSEAGREELIERVVLSSMLNPGEQWQVFRNHGRTFTLEYRLRFRCDTNYYGPLCNKLCRARDDFFGHFDCDPSGTKVCKEGWTGPECRQVFIPFSPLPHIRWRKLDADLPPNYEVSMNGALLHLINVQYEDEGSYECETLNVKGMDWYRQWLYVEAVCKQGCHMEHGSCDLPGDCKCHYGWKGDMCDECETFPGCDHGTCTEPWKCVCDTNWGGLLCDKDLNYCGNHQPCKNSGTCTNTEPNEYLCVCQEGFRGRTCDIVEHACLSSPCENGGTCIEDPTGFSCVCASGWMGPSCATAVLQCDSSPCGRGATCQETDQGFQCLCPPFWTGRTCQLDTNECETGVCVNARSCRNLIGGYLCDCLPGWSGANCDIRNSSCQGLCLNGGHCKDSQCVCLPGFSGKLCQAAVNACDSNPCVNRGQCVERQDGTGMLCSCPLGYTGTHCEVELDPCNPNPCPKGVPCHSAEGGYKCACPDGYFGNECLSLKDSCHEPHCQGAVSDPGVSGFSLYMVLVGVFALLVAGSCSMCALLLSRLHHRHRTKEQLRTSAPEDNAINNQRQFCTLIRNLDHSVALLPPAQTVPTSVPTPALCSEEIELTLPPSPAPSPALKPAHLPKLDICNREREKLNRFHYAENQELEV</sequence>
<dbReference type="SUPFAM" id="SSF48726">
    <property type="entry name" value="Immunoglobulin"/>
    <property type="match status" value="1"/>
</dbReference>
<dbReference type="Pfam" id="PF12661">
    <property type="entry name" value="hEGF"/>
    <property type="match status" value="4"/>
</dbReference>
<dbReference type="Gene3D" id="2.60.40.3510">
    <property type="match status" value="1"/>
</dbReference>
<dbReference type="FunFam" id="2.10.25.10:FF:000146">
    <property type="entry name" value="Putative neurogenic locus notch"/>
    <property type="match status" value="1"/>
</dbReference>
<dbReference type="Proteomes" id="UP000281406">
    <property type="component" value="Unassembled WGS sequence"/>
</dbReference>
<evidence type="ECO:0000313" key="19">
    <source>
        <dbReference type="EMBL" id="ROI15073.1"/>
    </source>
</evidence>
<dbReference type="FunFam" id="2.10.25.10:FF:000095">
    <property type="entry name" value="Notch, isoform B"/>
    <property type="match status" value="2"/>
</dbReference>
<comment type="caution">
    <text evidence="19">The sequence shown here is derived from an EMBL/GenBank/DDBJ whole genome shotgun (WGS) entry which is preliminary data.</text>
</comment>
<dbReference type="InterPro" id="IPR001881">
    <property type="entry name" value="EGF-like_Ca-bd_dom"/>
</dbReference>
<feature type="disulfide bond" evidence="12">
    <location>
        <begin position="377"/>
        <end position="386"/>
    </location>
</feature>
<feature type="transmembrane region" description="Helical" evidence="15">
    <location>
        <begin position="561"/>
        <end position="584"/>
    </location>
</feature>
<dbReference type="InterPro" id="IPR011651">
    <property type="entry name" value="Notch_ligand_N"/>
</dbReference>
<dbReference type="Pfam" id="PF01414">
    <property type="entry name" value="DSL"/>
    <property type="match status" value="1"/>
</dbReference>
<keyword evidence="11" id="KW-0325">Glycoprotein</keyword>
<feature type="domain" description="DSL" evidence="18">
    <location>
        <begin position="96"/>
        <end position="140"/>
    </location>
</feature>
<feature type="domain" description="EGF-like" evidence="16">
    <location>
        <begin position="389"/>
        <end position="425"/>
    </location>
</feature>
<dbReference type="GO" id="GO:0005509">
    <property type="term" value="F:calcium ion binding"/>
    <property type="evidence" value="ECO:0007669"/>
    <property type="project" value="InterPro"/>
</dbReference>
<feature type="domain" description="EGF-like" evidence="16">
    <location>
        <begin position="351"/>
        <end position="387"/>
    </location>
</feature>
<evidence type="ECO:0000256" key="14">
    <source>
        <dbReference type="RuleBase" id="RU280815"/>
    </source>
</evidence>
<dbReference type="PANTHER" id="PTHR24044:SF420">
    <property type="entry name" value="DELTA AND NOTCH-LIKE EPIDERMAL GROWTH FACTOR-RELATED RECEPTOR ISOFORM X1"/>
    <property type="match status" value="1"/>
</dbReference>
<dbReference type="InterPro" id="IPR050906">
    <property type="entry name" value="Notch_signaling"/>
</dbReference>
<comment type="caution">
    <text evidence="12">Lacks conserved residue(s) required for the propagation of feature annotation.</text>
</comment>
<dbReference type="PROSITE" id="PS51051">
    <property type="entry name" value="DSL"/>
    <property type="match status" value="1"/>
</dbReference>
<keyword evidence="2 14" id="KW-0217">Developmental protein</keyword>
<feature type="disulfide bond" evidence="12">
    <location>
        <begin position="488"/>
        <end position="497"/>
    </location>
</feature>
<dbReference type="FunFam" id="2.10.25.10:FF:000294">
    <property type="entry name" value="Delta-like protein"/>
    <property type="match status" value="1"/>
</dbReference>
<dbReference type="PROSITE" id="PS01186">
    <property type="entry name" value="EGF_2"/>
    <property type="match status" value="6"/>
</dbReference>
<dbReference type="Pfam" id="PF07657">
    <property type="entry name" value="MNNL"/>
    <property type="match status" value="1"/>
</dbReference>
<feature type="disulfide bond" evidence="12">
    <location>
        <begin position="415"/>
        <end position="424"/>
    </location>
</feature>
<dbReference type="PROSITE" id="PS00010">
    <property type="entry name" value="ASX_HYDROXYL"/>
    <property type="match status" value="1"/>
</dbReference>
<evidence type="ECO:0000256" key="6">
    <source>
        <dbReference type="ARBA" id="ARBA00022737"/>
    </source>
</evidence>
<proteinExistence type="predicted"/>
<feature type="domain" description="EGF-like" evidence="16">
    <location>
        <begin position="500"/>
        <end position="536"/>
    </location>
</feature>
<accession>A0A3N0XCK4</accession>
<dbReference type="GO" id="GO:0016020">
    <property type="term" value="C:membrane"/>
    <property type="evidence" value="ECO:0007669"/>
    <property type="project" value="UniProtKB-SubCell"/>
</dbReference>
<keyword evidence="4 14" id="KW-0812">Transmembrane</keyword>
<feature type="disulfide bond" evidence="12">
    <location>
        <begin position="431"/>
        <end position="441"/>
    </location>
</feature>
<evidence type="ECO:0000256" key="4">
    <source>
        <dbReference type="ARBA" id="ARBA00022692"/>
    </source>
</evidence>
<evidence type="ECO:0000256" key="1">
    <source>
        <dbReference type="ARBA" id="ARBA00004479"/>
    </source>
</evidence>
<keyword evidence="9 14" id="KW-0472">Membrane</keyword>
<dbReference type="GO" id="GO:0007219">
    <property type="term" value="P:Notch signaling pathway"/>
    <property type="evidence" value="ECO:0007669"/>
    <property type="project" value="UniProtKB-KW"/>
</dbReference>
<dbReference type="Gene3D" id="2.60.40.10">
    <property type="entry name" value="Immunoglobulins"/>
    <property type="match status" value="1"/>
</dbReference>
<dbReference type="InterPro" id="IPR013783">
    <property type="entry name" value="Ig-like_fold"/>
</dbReference>
<dbReference type="InterPro" id="IPR036179">
    <property type="entry name" value="Ig-like_dom_sf"/>
</dbReference>
<evidence type="ECO:0000259" key="18">
    <source>
        <dbReference type="PROSITE" id="PS51051"/>
    </source>
</evidence>
<evidence type="ECO:0000256" key="8">
    <source>
        <dbReference type="ARBA" id="ARBA00022989"/>
    </source>
</evidence>
<reference evidence="19 20" key="1">
    <citation type="submission" date="2018-10" db="EMBL/GenBank/DDBJ databases">
        <title>Genome assembly for a Yunnan-Guizhou Plateau 3E fish, Anabarilius grahami (Regan), and its evolutionary and genetic applications.</title>
        <authorList>
            <person name="Jiang W."/>
        </authorList>
    </citation>
    <scope>NUCLEOTIDE SEQUENCE [LARGE SCALE GENOMIC DNA]</scope>
    <source>
        <strain evidence="19">AG-KIZ</strain>
        <tissue evidence="19">Muscle</tissue>
    </source>
</reference>
<comment type="function">
    <text evidence="14">Putative Notch ligand involved in the mediation of Notch signaling.</text>
</comment>
<keyword evidence="5 14" id="KW-0732">Signal</keyword>
<dbReference type="Gene3D" id="2.10.25.10">
    <property type="entry name" value="Laminin"/>
    <property type="match status" value="8"/>
</dbReference>
<dbReference type="InterPro" id="IPR000152">
    <property type="entry name" value="EGF-type_Asp/Asn_hydroxyl_site"/>
</dbReference>
<evidence type="ECO:0000259" key="17">
    <source>
        <dbReference type="PROSITE" id="PS50835"/>
    </source>
</evidence>
<dbReference type="InterPro" id="IPR007110">
    <property type="entry name" value="Ig-like_dom"/>
</dbReference>
<organism evidence="19 20">
    <name type="scientific">Anabarilius grahami</name>
    <name type="common">Kanglang fish</name>
    <name type="synonym">Barilius grahami</name>
    <dbReference type="NCBI Taxonomy" id="495550"/>
    <lineage>
        <taxon>Eukaryota</taxon>
        <taxon>Metazoa</taxon>
        <taxon>Chordata</taxon>
        <taxon>Craniata</taxon>
        <taxon>Vertebrata</taxon>
        <taxon>Euteleostomi</taxon>
        <taxon>Actinopterygii</taxon>
        <taxon>Neopterygii</taxon>
        <taxon>Teleostei</taxon>
        <taxon>Ostariophysi</taxon>
        <taxon>Cypriniformes</taxon>
        <taxon>Xenocyprididae</taxon>
        <taxon>Xenocypridinae</taxon>
        <taxon>Xenocypridinae incertae sedis</taxon>
        <taxon>Anabarilius</taxon>
    </lineage>
</organism>
<dbReference type="SMART" id="SM00181">
    <property type="entry name" value="EGF"/>
    <property type="match status" value="9"/>
</dbReference>
<evidence type="ECO:0000313" key="20">
    <source>
        <dbReference type="Proteomes" id="UP000281406"/>
    </source>
</evidence>
<feature type="domain" description="EGF-like" evidence="16">
    <location>
        <begin position="273"/>
        <end position="311"/>
    </location>
</feature>
<keyword evidence="8 14" id="KW-1133">Transmembrane helix</keyword>
<feature type="disulfide bond" evidence="12">
    <location>
        <begin position="301"/>
        <end position="310"/>
    </location>
</feature>
<dbReference type="InterPro" id="IPR013032">
    <property type="entry name" value="EGF-like_CS"/>
</dbReference>
<feature type="disulfide bond" evidence="12">
    <location>
        <begin position="526"/>
        <end position="535"/>
    </location>
</feature>
<comment type="subcellular location">
    <subcellularLocation>
        <location evidence="1 14">Membrane</location>
        <topology evidence="1 14">Single-pass type I membrane protein</topology>
    </subcellularLocation>
</comment>
<feature type="domain" description="EGF-like" evidence="16">
    <location>
        <begin position="460"/>
        <end position="498"/>
    </location>
</feature>
<dbReference type="FunFam" id="2.10.25.10:FF:000018">
    <property type="entry name" value="Delta-like 1"/>
    <property type="match status" value="1"/>
</dbReference>
<dbReference type="Gene3D" id="2.10.25.140">
    <property type="match status" value="1"/>
</dbReference>
<keyword evidence="7" id="KW-0914">Notch signaling pathway</keyword>
<feature type="disulfide bond" evidence="13">
    <location>
        <begin position="131"/>
        <end position="140"/>
    </location>
</feature>
<feature type="disulfide bond" evidence="13">
    <location>
        <begin position="111"/>
        <end position="123"/>
    </location>
</feature>
<name>A0A3N0XCK4_ANAGA</name>
<keyword evidence="20" id="KW-1185">Reference proteome</keyword>
<evidence type="ECO:0000256" key="11">
    <source>
        <dbReference type="ARBA" id="ARBA00023180"/>
    </source>
</evidence>
<dbReference type="PROSITE" id="PS50026">
    <property type="entry name" value="EGF_3"/>
    <property type="match status" value="7"/>
</dbReference>
<dbReference type="SUPFAM" id="SSF57184">
    <property type="entry name" value="Growth factor receptor domain"/>
    <property type="match status" value="1"/>
</dbReference>
<dbReference type="PROSITE" id="PS01187">
    <property type="entry name" value="EGF_CA"/>
    <property type="match status" value="1"/>
</dbReference>
<dbReference type="SMART" id="SM00179">
    <property type="entry name" value="EGF_CA"/>
    <property type="match status" value="7"/>
</dbReference>
<protein>
    <recommendedName>
        <fullName evidence="14">Delta-like protein</fullName>
    </recommendedName>
</protein>
<feature type="domain" description="EGF-like" evidence="16">
    <location>
        <begin position="427"/>
        <end position="458"/>
    </location>
</feature>
<dbReference type="CDD" id="cd00054">
    <property type="entry name" value="EGF_CA"/>
    <property type="match status" value="6"/>
</dbReference>
<keyword evidence="6 14" id="KW-0677">Repeat</keyword>
<evidence type="ECO:0000256" key="7">
    <source>
        <dbReference type="ARBA" id="ARBA00022976"/>
    </source>
</evidence>
<feature type="domain" description="Ig-like" evidence="17">
    <location>
        <begin position="121"/>
        <end position="194"/>
    </location>
</feature>
<dbReference type="GO" id="GO:0031017">
    <property type="term" value="P:exocrine pancreas development"/>
    <property type="evidence" value="ECO:0007669"/>
    <property type="project" value="UniProtKB-ARBA"/>
</dbReference>
<keyword evidence="10 12" id="KW-1015">Disulfide bond</keyword>
<dbReference type="OrthoDB" id="283575at2759"/>
<evidence type="ECO:0000256" key="5">
    <source>
        <dbReference type="ARBA" id="ARBA00022729"/>
    </source>
</evidence>
<dbReference type="FunFam" id="2.10.25.10:FF:000012">
    <property type="entry name" value="Delta-like protein"/>
    <property type="match status" value="1"/>
</dbReference>
<evidence type="ECO:0000256" key="15">
    <source>
        <dbReference type="SAM" id="Phobius"/>
    </source>
</evidence>
<dbReference type="InterPro" id="IPR000742">
    <property type="entry name" value="EGF"/>
</dbReference>
<gene>
    <name evidence="19" type="ORF">DPX16_15514</name>
</gene>
<dbReference type="InterPro" id="IPR009030">
    <property type="entry name" value="Growth_fac_rcpt_cys_sf"/>
</dbReference>
<evidence type="ECO:0000256" key="10">
    <source>
        <dbReference type="ARBA" id="ARBA00023157"/>
    </source>
</evidence>
<dbReference type="EMBL" id="RJVU01080398">
    <property type="protein sequence ID" value="ROI15073.1"/>
    <property type="molecule type" value="Genomic_DNA"/>
</dbReference>
<dbReference type="GO" id="GO:0007417">
    <property type="term" value="P:central nervous system development"/>
    <property type="evidence" value="ECO:0007669"/>
    <property type="project" value="UniProtKB-ARBA"/>
</dbReference>
<feature type="disulfide bond" evidence="12">
    <location>
        <begin position="339"/>
        <end position="348"/>
    </location>
</feature>
<dbReference type="SMART" id="SM00051">
    <property type="entry name" value="DSL"/>
    <property type="match status" value="1"/>
</dbReference>
<evidence type="ECO:0000256" key="12">
    <source>
        <dbReference type="PROSITE-ProRule" id="PRU00076"/>
    </source>
</evidence>
<dbReference type="Pfam" id="PF00008">
    <property type="entry name" value="EGF"/>
    <property type="match status" value="2"/>
</dbReference>
<dbReference type="FunFam" id="2.10.25.140:FF:000001">
    <property type="entry name" value="Delta-like protein"/>
    <property type="match status" value="1"/>
</dbReference>
<feature type="disulfide bond" evidence="12">
    <location>
        <begin position="448"/>
        <end position="457"/>
    </location>
</feature>
<dbReference type="InterPro" id="IPR018097">
    <property type="entry name" value="EGF_Ca-bd_CS"/>
</dbReference>
<feature type="disulfide bond" evidence="12">
    <location>
        <begin position="469"/>
        <end position="486"/>
    </location>
</feature>
<dbReference type="PROSITE" id="PS50835">
    <property type="entry name" value="IG_LIKE"/>
    <property type="match status" value="1"/>
</dbReference>
<feature type="domain" description="EGF-like" evidence="16">
    <location>
        <begin position="313"/>
        <end position="349"/>
    </location>
</feature>
<evidence type="ECO:0000256" key="9">
    <source>
        <dbReference type="ARBA" id="ARBA00023136"/>
    </source>
</evidence>
<feature type="disulfide bond" evidence="13">
    <location>
        <begin position="98"/>
        <end position="107"/>
    </location>
</feature>
<dbReference type="PANTHER" id="PTHR24044">
    <property type="entry name" value="NOTCH LIGAND FAMILY MEMBER"/>
    <property type="match status" value="1"/>
</dbReference>
<evidence type="ECO:0000256" key="2">
    <source>
        <dbReference type="ARBA" id="ARBA00022473"/>
    </source>
</evidence>
<evidence type="ECO:0000259" key="16">
    <source>
        <dbReference type="PROSITE" id="PS50026"/>
    </source>
</evidence>
<dbReference type="GO" id="GO:0005112">
    <property type="term" value="F:Notch binding"/>
    <property type="evidence" value="ECO:0007669"/>
    <property type="project" value="TreeGrafter"/>
</dbReference>
<dbReference type="Pfam" id="PF21700">
    <property type="entry name" value="EGF_DL_JAG"/>
    <property type="match status" value="1"/>
</dbReference>
<dbReference type="InterPro" id="IPR001774">
    <property type="entry name" value="DSL"/>
</dbReference>
<dbReference type="SUPFAM" id="SSF57196">
    <property type="entry name" value="EGF/Laminin"/>
    <property type="match status" value="4"/>
</dbReference>